<dbReference type="OrthoDB" id="436852at2759"/>
<feature type="compositionally biased region" description="Polar residues" evidence="4">
    <location>
        <begin position="206"/>
        <end position="263"/>
    </location>
</feature>
<evidence type="ECO:0000313" key="6">
    <source>
        <dbReference type="EMBL" id="KAF1978151.1"/>
    </source>
</evidence>
<evidence type="ECO:0000313" key="7">
    <source>
        <dbReference type="Proteomes" id="UP000800036"/>
    </source>
</evidence>
<gene>
    <name evidence="6" type="ORF">BU23DRAFT_252512</name>
</gene>
<dbReference type="AlphaFoldDB" id="A0A6A5VLM2"/>
<dbReference type="GO" id="GO:0008270">
    <property type="term" value="F:zinc ion binding"/>
    <property type="evidence" value="ECO:0007669"/>
    <property type="project" value="UniProtKB-KW"/>
</dbReference>
<feature type="region of interest" description="Disordered" evidence="4">
    <location>
        <begin position="464"/>
        <end position="531"/>
    </location>
</feature>
<feature type="compositionally biased region" description="Low complexity" evidence="4">
    <location>
        <begin position="190"/>
        <end position="199"/>
    </location>
</feature>
<feature type="compositionally biased region" description="Polar residues" evidence="4">
    <location>
        <begin position="464"/>
        <end position="493"/>
    </location>
</feature>
<evidence type="ECO:0000259" key="5">
    <source>
        <dbReference type="SMART" id="SM00249"/>
    </source>
</evidence>
<feature type="region of interest" description="Disordered" evidence="4">
    <location>
        <begin position="668"/>
        <end position="755"/>
    </location>
</feature>
<dbReference type="InterPro" id="IPR011011">
    <property type="entry name" value="Znf_FYVE_PHD"/>
</dbReference>
<evidence type="ECO:0000256" key="3">
    <source>
        <dbReference type="ARBA" id="ARBA00022833"/>
    </source>
</evidence>
<dbReference type="EMBL" id="ML976661">
    <property type="protein sequence ID" value="KAF1978151.1"/>
    <property type="molecule type" value="Genomic_DNA"/>
</dbReference>
<feature type="compositionally biased region" description="Basic residues" evidence="4">
    <location>
        <begin position="873"/>
        <end position="882"/>
    </location>
</feature>
<dbReference type="Gene3D" id="3.30.40.10">
    <property type="entry name" value="Zinc/RING finger domain, C3HC4 (zinc finger)"/>
    <property type="match status" value="1"/>
</dbReference>
<evidence type="ECO:0000256" key="4">
    <source>
        <dbReference type="SAM" id="MobiDB-lite"/>
    </source>
</evidence>
<feature type="compositionally biased region" description="Polar residues" evidence="4">
    <location>
        <begin position="727"/>
        <end position="746"/>
    </location>
</feature>
<feature type="region of interest" description="Disordered" evidence="4">
    <location>
        <begin position="384"/>
        <end position="445"/>
    </location>
</feature>
<dbReference type="SMART" id="SM00249">
    <property type="entry name" value="PHD"/>
    <property type="match status" value="1"/>
</dbReference>
<organism evidence="6 7">
    <name type="scientific">Bimuria novae-zelandiae CBS 107.79</name>
    <dbReference type="NCBI Taxonomy" id="1447943"/>
    <lineage>
        <taxon>Eukaryota</taxon>
        <taxon>Fungi</taxon>
        <taxon>Dikarya</taxon>
        <taxon>Ascomycota</taxon>
        <taxon>Pezizomycotina</taxon>
        <taxon>Dothideomycetes</taxon>
        <taxon>Pleosporomycetidae</taxon>
        <taxon>Pleosporales</taxon>
        <taxon>Massarineae</taxon>
        <taxon>Didymosphaeriaceae</taxon>
        <taxon>Bimuria</taxon>
    </lineage>
</organism>
<feature type="compositionally biased region" description="Basic and acidic residues" evidence="4">
    <location>
        <begin position="422"/>
        <end position="434"/>
    </location>
</feature>
<dbReference type="InterPro" id="IPR013083">
    <property type="entry name" value="Znf_RING/FYVE/PHD"/>
</dbReference>
<feature type="compositionally biased region" description="Low complexity" evidence="4">
    <location>
        <begin position="503"/>
        <end position="531"/>
    </location>
</feature>
<accession>A0A6A5VLM2</accession>
<feature type="domain" description="Zinc finger PHD-type" evidence="5">
    <location>
        <begin position="760"/>
        <end position="811"/>
    </location>
</feature>
<name>A0A6A5VLM2_9PLEO</name>
<evidence type="ECO:0000256" key="2">
    <source>
        <dbReference type="ARBA" id="ARBA00022771"/>
    </source>
</evidence>
<keyword evidence="2" id="KW-0863">Zinc-finger</keyword>
<feature type="region of interest" description="Disordered" evidence="4">
    <location>
        <begin position="1"/>
        <end position="20"/>
    </location>
</feature>
<feature type="region of interest" description="Disordered" evidence="4">
    <location>
        <begin position="851"/>
        <end position="882"/>
    </location>
</feature>
<protein>
    <recommendedName>
        <fullName evidence="5">Zinc finger PHD-type domain-containing protein</fullName>
    </recommendedName>
</protein>
<proteinExistence type="predicted"/>
<dbReference type="SUPFAM" id="SSF57903">
    <property type="entry name" value="FYVE/PHD zinc finger"/>
    <property type="match status" value="1"/>
</dbReference>
<feature type="compositionally biased region" description="Low complexity" evidence="4">
    <location>
        <begin position="675"/>
        <end position="686"/>
    </location>
</feature>
<keyword evidence="3" id="KW-0862">Zinc</keyword>
<keyword evidence="7" id="KW-1185">Reference proteome</keyword>
<dbReference type="InterPro" id="IPR001965">
    <property type="entry name" value="Znf_PHD"/>
</dbReference>
<keyword evidence="1" id="KW-0479">Metal-binding</keyword>
<reference evidence="6" key="1">
    <citation type="journal article" date="2020" name="Stud. Mycol.">
        <title>101 Dothideomycetes genomes: a test case for predicting lifestyles and emergence of pathogens.</title>
        <authorList>
            <person name="Haridas S."/>
            <person name="Albert R."/>
            <person name="Binder M."/>
            <person name="Bloem J."/>
            <person name="Labutti K."/>
            <person name="Salamov A."/>
            <person name="Andreopoulos B."/>
            <person name="Baker S."/>
            <person name="Barry K."/>
            <person name="Bills G."/>
            <person name="Bluhm B."/>
            <person name="Cannon C."/>
            <person name="Castanera R."/>
            <person name="Culley D."/>
            <person name="Daum C."/>
            <person name="Ezra D."/>
            <person name="Gonzalez J."/>
            <person name="Henrissat B."/>
            <person name="Kuo A."/>
            <person name="Liang C."/>
            <person name="Lipzen A."/>
            <person name="Lutzoni F."/>
            <person name="Magnuson J."/>
            <person name="Mondo S."/>
            <person name="Nolan M."/>
            <person name="Ohm R."/>
            <person name="Pangilinan J."/>
            <person name="Park H.-J."/>
            <person name="Ramirez L."/>
            <person name="Alfaro M."/>
            <person name="Sun H."/>
            <person name="Tritt A."/>
            <person name="Yoshinaga Y."/>
            <person name="Zwiers L.-H."/>
            <person name="Turgeon B."/>
            <person name="Goodwin S."/>
            <person name="Spatafora J."/>
            <person name="Crous P."/>
            <person name="Grigoriev I."/>
        </authorList>
    </citation>
    <scope>NUCLEOTIDE SEQUENCE</scope>
    <source>
        <strain evidence="6">CBS 107.79</strain>
    </source>
</reference>
<dbReference type="Proteomes" id="UP000800036">
    <property type="component" value="Unassembled WGS sequence"/>
</dbReference>
<feature type="region of interest" description="Disordered" evidence="4">
    <location>
        <begin position="183"/>
        <end position="268"/>
    </location>
</feature>
<evidence type="ECO:0000256" key="1">
    <source>
        <dbReference type="ARBA" id="ARBA00022723"/>
    </source>
</evidence>
<sequence length="882" mass="92565">MQSTHSSRSASRSASPPQTARPAFINAAPQCNASLASPTLPSHQSLCNGAAHGLHSQHHRGNIAFATSMSDLASSNSRWINAPPVDFLSHQSHATNVSSTGLPGNTCTNGSPSALLSGQAYDNGTPSGTLISQAHECLQSYQPYGNNASASQPSAQSYGIGASLSQSSTQAYGIDVPSDPLLSQVYGNNSSSSQPSAQSYGVGAPTSLSGQVYGTGPSPSDTSAQSYGIGASSSPLSHQLPDNSSIAAGNSVRPTSPVHSSSGHTDKTSPRWALYYQELSVGRPVLEVKRGTYDSFEKAFDAAKTQAGTKMAELAIKNPHDDLDVYTDTNTCTYTISVASILRFRYLVEPAKTPVPSYGRLGLGLGMGSLTPSSRGKGIMKIKQEREASPPASVHQYPTPAPEDVPGPQNAAVGTEDAPIEIPDHNAEGNHPGDTEADDDSLFNGSLLNNEAVDSINHPATTPEVTQTAQDSSTPTTHTQQDTNDGLSLSNADTEMMDSSDHPTTTSDATQGTDTPTATTTPTQPATAQGPTHFGIYITMSKPTAPEVTYRIQVNTSLGQAESDMKVIAGNEVDRAKSKGFMLPDDIHLKLTQTNIEIINKKEDMSLAYELVKGAFVDGRFQSDMEILGRAEEETFTAKKMKDMLPPDVTQATVPESMVTEPTVFESTVAGPTGAEPAVAEPAVAEPEPDMTQPMVTEEPSPEPSVSSSRKRSLSSEADDVAPPPESIQSPSKKVKLSSANNTETTPADASDAEDDDALYCRCKQDDDGSDMVGCDGETCPNNGWVHWGCISTKLGKPGDDVESWLCPDCDRSKGKKVYGWKKTAISKGAAAKKAAGTKGVAAKEGVTQKKGGAVKDGGVKKKVAAKKGSAASRRKLIRRGS</sequence>